<dbReference type="GO" id="GO:0003677">
    <property type="term" value="F:DNA binding"/>
    <property type="evidence" value="ECO:0007669"/>
    <property type="project" value="UniProtKB-KW"/>
</dbReference>
<evidence type="ECO:0000259" key="4">
    <source>
        <dbReference type="PROSITE" id="PS50995"/>
    </source>
</evidence>
<evidence type="ECO:0000256" key="3">
    <source>
        <dbReference type="ARBA" id="ARBA00023163"/>
    </source>
</evidence>
<dbReference type="InterPro" id="IPR023187">
    <property type="entry name" value="Tscrpt_reg_MarR-type_CS"/>
</dbReference>
<feature type="domain" description="HTH marR-type" evidence="4">
    <location>
        <begin position="5"/>
        <end position="147"/>
    </location>
</feature>
<dbReference type="Proteomes" id="UP000620262">
    <property type="component" value="Unassembled WGS sequence"/>
</dbReference>
<gene>
    <name evidence="5" type="ORF">H4W29_006680</name>
</gene>
<evidence type="ECO:0000313" key="6">
    <source>
        <dbReference type="Proteomes" id="UP000620262"/>
    </source>
</evidence>
<evidence type="ECO:0000313" key="5">
    <source>
        <dbReference type="EMBL" id="MBE1509433.1"/>
    </source>
</evidence>
<keyword evidence="2 5" id="KW-0238">DNA-binding</keyword>
<evidence type="ECO:0000256" key="2">
    <source>
        <dbReference type="ARBA" id="ARBA00023125"/>
    </source>
</evidence>
<keyword evidence="1" id="KW-0805">Transcription regulation</keyword>
<organism evidence="5 6">
    <name type="scientific">Rhizobium viscosum</name>
    <name type="common">Arthrobacter viscosus</name>
    <dbReference type="NCBI Taxonomy" id="1673"/>
    <lineage>
        <taxon>Bacteria</taxon>
        <taxon>Pseudomonadati</taxon>
        <taxon>Pseudomonadota</taxon>
        <taxon>Alphaproteobacteria</taxon>
        <taxon>Hyphomicrobiales</taxon>
        <taxon>Rhizobiaceae</taxon>
        <taxon>Rhizobium/Agrobacterium group</taxon>
        <taxon>Rhizobium</taxon>
    </lineage>
</organism>
<dbReference type="InterPro" id="IPR000835">
    <property type="entry name" value="HTH_MarR-typ"/>
</dbReference>
<dbReference type="PANTHER" id="PTHR33164">
    <property type="entry name" value="TRANSCRIPTIONAL REGULATOR, MARR FAMILY"/>
    <property type="match status" value="1"/>
</dbReference>
<reference evidence="5 6" key="1">
    <citation type="submission" date="2020-10" db="EMBL/GenBank/DDBJ databases">
        <title>Sequencing the genomes of 1000 actinobacteria strains.</title>
        <authorList>
            <person name="Klenk H.-P."/>
        </authorList>
    </citation>
    <scope>NUCLEOTIDE SEQUENCE [LARGE SCALE GENOMIC DNA]</scope>
    <source>
        <strain evidence="5 6">DSM 7307</strain>
    </source>
</reference>
<protein>
    <submittedName>
        <fullName evidence="5">DNA-binding MarR family transcriptional regulator</fullName>
    </submittedName>
</protein>
<name>A0ABR9J1S5_RHIVS</name>
<dbReference type="InterPro" id="IPR039422">
    <property type="entry name" value="MarR/SlyA-like"/>
</dbReference>
<accession>A0ABR9J1S5</accession>
<sequence>MKKRENDLTDADYEALSNLRYTLRRFMDFSASAAQEEGLPAQQHQALLAIRGHRGEDAMTIGLLAERLLIAPHSATELVGRLVAAGYVARRADPADKRRQTLELTEKADDVLRRLTAIHLTEIREMAPRLINMLQSLQQGSELEPDT</sequence>
<comment type="caution">
    <text evidence="5">The sequence shown here is derived from an EMBL/GenBank/DDBJ whole genome shotgun (WGS) entry which is preliminary data.</text>
</comment>
<keyword evidence="3" id="KW-0804">Transcription</keyword>
<dbReference type="PROSITE" id="PS01117">
    <property type="entry name" value="HTH_MARR_1"/>
    <property type="match status" value="1"/>
</dbReference>
<dbReference type="PROSITE" id="PS50995">
    <property type="entry name" value="HTH_MARR_2"/>
    <property type="match status" value="1"/>
</dbReference>
<keyword evidence="6" id="KW-1185">Reference proteome</keyword>
<dbReference type="Pfam" id="PF12802">
    <property type="entry name" value="MarR_2"/>
    <property type="match status" value="1"/>
</dbReference>
<dbReference type="SMART" id="SM00347">
    <property type="entry name" value="HTH_MARR"/>
    <property type="match status" value="1"/>
</dbReference>
<dbReference type="SUPFAM" id="SSF46785">
    <property type="entry name" value="Winged helix' DNA-binding domain"/>
    <property type="match status" value="1"/>
</dbReference>
<dbReference type="Gene3D" id="1.10.10.10">
    <property type="entry name" value="Winged helix-like DNA-binding domain superfamily/Winged helix DNA-binding domain"/>
    <property type="match status" value="1"/>
</dbReference>
<dbReference type="InterPro" id="IPR036388">
    <property type="entry name" value="WH-like_DNA-bd_sf"/>
</dbReference>
<proteinExistence type="predicted"/>
<evidence type="ECO:0000256" key="1">
    <source>
        <dbReference type="ARBA" id="ARBA00023015"/>
    </source>
</evidence>
<dbReference type="InterPro" id="IPR036390">
    <property type="entry name" value="WH_DNA-bd_sf"/>
</dbReference>
<dbReference type="PANTHER" id="PTHR33164:SF43">
    <property type="entry name" value="HTH-TYPE TRANSCRIPTIONAL REPRESSOR YETL"/>
    <property type="match status" value="1"/>
</dbReference>
<dbReference type="EMBL" id="JADBEC010000003">
    <property type="protein sequence ID" value="MBE1509433.1"/>
    <property type="molecule type" value="Genomic_DNA"/>
</dbReference>